<name>G5K3A2_9STRE</name>
<evidence type="ECO:0000313" key="1">
    <source>
        <dbReference type="EMBL" id="EHI69519.1"/>
    </source>
</evidence>
<gene>
    <name evidence="1" type="ORF">STRIC_1270</name>
</gene>
<keyword evidence="2" id="KW-1185">Reference proteome</keyword>
<evidence type="ECO:0000313" key="2">
    <source>
        <dbReference type="Proteomes" id="UP000003330"/>
    </source>
</evidence>
<reference evidence="1 2" key="1">
    <citation type="journal article" date="2014" name="Int. J. Syst. Evol. Microbiol.">
        <title>Phylogenomics and the dynamic genome evolution of the genus Streptococcus.</title>
        <authorList>
            <consortium name="The Broad Institute Genome Sequencing Platform"/>
            <person name="Richards V.P."/>
            <person name="Palmer S.R."/>
            <person name="Pavinski Bitar P.D."/>
            <person name="Qin X."/>
            <person name="Weinstock G.M."/>
            <person name="Highlander S.K."/>
            <person name="Town C.D."/>
            <person name="Burne R.A."/>
            <person name="Stanhope M.J."/>
        </authorList>
    </citation>
    <scope>NUCLEOTIDE SEQUENCE [LARGE SCALE GENOMIC DNA]</scope>
    <source>
        <strain evidence="1 2">707-05</strain>
    </source>
</reference>
<sequence length="48" mass="5577">MVDLSLHREACIVQTYKVNHREEVVPYTKTIHRDIKEGVLANKPIDCN</sequence>
<protein>
    <submittedName>
        <fullName evidence="1">ISSag3, transposase family protein</fullName>
    </submittedName>
</protein>
<comment type="caution">
    <text evidence="1">The sequence shown here is derived from an EMBL/GenBank/DDBJ whole genome shotgun (WGS) entry which is preliminary data.</text>
</comment>
<dbReference type="AlphaFoldDB" id="G5K3A2"/>
<proteinExistence type="predicted"/>
<accession>G5K3A2</accession>
<dbReference type="Proteomes" id="UP000003330">
    <property type="component" value="Unassembled WGS sequence"/>
</dbReference>
<dbReference type="EMBL" id="AEUX02000006">
    <property type="protein sequence ID" value="EHI69519.1"/>
    <property type="molecule type" value="Genomic_DNA"/>
</dbReference>
<dbReference type="STRING" id="764299.STRIC_1270"/>
<organism evidence="1 2">
    <name type="scientific">Streptococcus ictaluri 707-05</name>
    <dbReference type="NCBI Taxonomy" id="764299"/>
    <lineage>
        <taxon>Bacteria</taxon>
        <taxon>Bacillati</taxon>
        <taxon>Bacillota</taxon>
        <taxon>Bacilli</taxon>
        <taxon>Lactobacillales</taxon>
        <taxon>Streptococcaceae</taxon>
        <taxon>Streptococcus</taxon>
    </lineage>
</organism>